<accession>G9P435</accession>
<comment type="caution">
    <text evidence="1">The sequence shown here is derived from an EMBL/GenBank/DDBJ whole genome shotgun (WGS) entry which is preliminary data.</text>
</comment>
<keyword evidence="2" id="KW-1185">Reference proteome</keyword>
<gene>
    <name evidence="1" type="ORF">TRIATDRAFT_259106</name>
</gene>
<dbReference type="AlphaFoldDB" id="G9P435"/>
<dbReference type="HOGENOM" id="CLU_3068981_0_0_1"/>
<evidence type="ECO:0000313" key="1">
    <source>
        <dbReference type="EMBL" id="EHK41091.1"/>
    </source>
</evidence>
<name>G9P435_HYPAI</name>
<protein>
    <submittedName>
        <fullName evidence="1">Uncharacterized protein</fullName>
    </submittedName>
</protein>
<sequence>MAGLCYPPSESRAFPDFASRWRCMYSVQRCSVQVPTLGVMSLESSPMGRKLPR</sequence>
<dbReference type="EMBL" id="ABDG02000027">
    <property type="protein sequence ID" value="EHK41091.1"/>
    <property type="molecule type" value="Genomic_DNA"/>
</dbReference>
<reference evidence="1 2" key="1">
    <citation type="journal article" date="2011" name="Genome Biol.">
        <title>Comparative genome sequence analysis underscores mycoparasitism as the ancestral life style of Trichoderma.</title>
        <authorList>
            <person name="Kubicek C.P."/>
            <person name="Herrera-Estrella A."/>
            <person name="Seidl-Seiboth V."/>
            <person name="Martinez D.A."/>
            <person name="Druzhinina I.S."/>
            <person name="Thon M."/>
            <person name="Zeilinger S."/>
            <person name="Casas-Flores S."/>
            <person name="Horwitz B.A."/>
            <person name="Mukherjee P.K."/>
            <person name="Mukherjee M."/>
            <person name="Kredics L."/>
            <person name="Alcaraz L.D."/>
            <person name="Aerts A."/>
            <person name="Antal Z."/>
            <person name="Atanasova L."/>
            <person name="Cervantes-Badillo M.G."/>
            <person name="Challacombe J."/>
            <person name="Chertkov O."/>
            <person name="McCluskey K."/>
            <person name="Coulpier F."/>
            <person name="Deshpande N."/>
            <person name="von Doehren H."/>
            <person name="Ebbole D.J."/>
            <person name="Esquivel-Naranjo E.U."/>
            <person name="Fekete E."/>
            <person name="Flipphi M."/>
            <person name="Glaser F."/>
            <person name="Gomez-Rodriguez E.Y."/>
            <person name="Gruber S."/>
            <person name="Han C."/>
            <person name="Henrissat B."/>
            <person name="Hermosa R."/>
            <person name="Hernandez-Onate M."/>
            <person name="Karaffa L."/>
            <person name="Kosti I."/>
            <person name="Le Crom S."/>
            <person name="Lindquist E."/>
            <person name="Lucas S."/>
            <person name="Luebeck M."/>
            <person name="Luebeck P.S."/>
            <person name="Margeot A."/>
            <person name="Metz B."/>
            <person name="Misra M."/>
            <person name="Nevalainen H."/>
            <person name="Omann M."/>
            <person name="Packer N."/>
            <person name="Perrone G."/>
            <person name="Uresti-Rivera E.E."/>
            <person name="Salamov A."/>
            <person name="Schmoll M."/>
            <person name="Seiboth B."/>
            <person name="Shapiro H."/>
            <person name="Sukno S."/>
            <person name="Tamayo-Ramos J.A."/>
            <person name="Tisch D."/>
            <person name="Wiest A."/>
            <person name="Wilkinson H.H."/>
            <person name="Zhang M."/>
            <person name="Coutinho P.M."/>
            <person name="Kenerley C.M."/>
            <person name="Monte E."/>
            <person name="Baker S.E."/>
            <person name="Grigoriev I.V."/>
        </authorList>
    </citation>
    <scope>NUCLEOTIDE SEQUENCE [LARGE SCALE GENOMIC DNA]</scope>
    <source>
        <strain evidence="2">ATCC 20476 / IMI 206040</strain>
    </source>
</reference>
<dbReference type="Proteomes" id="UP000005426">
    <property type="component" value="Unassembled WGS sequence"/>
</dbReference>
<organism evidence="1 2">
    <name type="scientific">Hypocrea atroviridis (strain ATCC 20476 / IMI 206040)</name>
    <name type="common">Trichoderma atroviride</name>
    <dbReference type="NCBI Taxonomy" id="452589"/>
    <lineage>
        <taxon>Eukaryota</taxon>
        <taxon>Fungi</taxon>
        <taxon>Dikarya</taxon>
        <taxon>Ascomycota</taxon>
        <taxon>Pezizomycotina</taxon>
        <taxon>Sordariomycetes</taxon>
        <taxon>Hypocreomycetidae</taxon>
        <taxon>Hypocreales</taxon>
        <taxon>Hypocreaceae</taxon>
        <taxon>Trichoderma</taxon>
    </lineage>
</organism>
<proteinExistence type="predicted"/>
<evidence type="ECO:0000313" key="2">
    <source>
        <dbReference type="Proteomes" id="UP000005426"/>
    </source>
</evidence>